<evidence type="ECO:0000313" key="2">
    <source>
        <dbReference type="EMBL" id="ETV65421.1"/>
    </source>
</evidence>
<proteinExistence type="predicted"/>
<dbReference type="RefSeq" id="XP_009845098.1">
    <property type="nucleotide sequence ID" value="XM_009846796.1"/>
</dbReference>
<dbReference type="VEuPathDB" id="FungiDB:H257_17846"/>
<dbReference type="GeneID" id="20819842"/>
<evidence type="ECO:0000256" key="1">
    <source>
        <dbReference type="SAM" id="Coils"/>
    </source>
</evidence>
<gene>
    <name evidence="2" type="ORF">H257_17846</name>
</gene>
<accession>W4FF10</accession>
<keyword evidence="1" id="KW-0175">Coiled coil</keyword>
<reference evidence="2" key="1">
    <citation type="submission" date="2013-12" db="EMBL/GenBank/DDBJ databases">
        <title>The Genome Sequence of Aphanomyces astaci APO3.</title>
        <authorList>
            <consortium name="The Broad Institute Genomics Platform"/>
            <person name="Russ C."/>
            <person name="Tyler B."/>
            <person name="van West P."/>
            <person name="Dieguez-Uribeondo J."/>
            <person name="Young S.K."/>
            <person name="Zeng Q."/>
            <person name="Gargeya S."/>
            <person name="Fitzgerald M."/>
            <person name="Abouelleil A."/>
            <person name="Alvarado L."/>
            <person name="Chapman S.B."/>
            <person name="Gainer-Dewar J."/>
            <person name="Goldberg J."/>
            <person name="Griggs A."/>
            <person name="Gujja S."/>
            <person name="Hansen M."/>
            <person name="Howarth C."/>
            <person name="Imamovic A."/>
            <person name="Ireland A."/>
            <person name="Larimer J."/>
            <person name="McCowan C."/>
            <person name="Murphy C."/>
            <person name="Pearson M."/>
            <person name="Poon T.W."/>
            <person name="Priest M."/>
            <person name="Roberts A."/>
            <person name="Saif S."/>
            <person name="Shea T."/>
            <person name="Sykes S."/>
            <person name="Wortman J."/>
            <person name="Nusbaum C."/>
            <person name="Birren B."/>
        </authorList>
    </citation>
    <scope>NUCLEOTIDE SEQUENCE [LARGE SCALE GENOMIC DNA]</scope>
    <source>
        <strain evidence="2">APO3</strain>
    </source>
</reference>
<name>W4FF10_APHAT</name>
<dbReference type="OrthoDB" id="72895at2759"/>
<dbReference type="EMBL" id="KI913236">
    <property type="protein sequence ID" value="ETV65421.1"/>
    <property type="molecule type" value="Genomic_DNA"/>
</dbReference>
<feature type="coiled-coil region" evidence="1">
    <location>
        <begin position="249"/>
        <end position="304"/>
    </location>
</feature>
<feature type="coiled-coil region" evidence="1">
    <location>
        <begin position="360"/>
        <end position="447"/>
    </location>
</feature>
<dbReference type="AlphaFoldDB" id="W4FF10"/>
<protein>
    <submittedName>
        <fullName evidence="2">Uncharacterized protein</fullName>
    </submittedName>
</protein>
<sequence>MTKQVNARSGDEMRSTGDMAYLADGMDVANLPLDSVFLTPDKKTRILDILENIQQEYRVQAQKVEWQRQLLEAKQRLIDKYEAMGAQGTTVAAQHDTSLTLEIAKSYTSEDGITESHDSPTMTNVTELSSTHCMESSDAAATSTRAGLPSPSMTLVKHIQQLLVRFPQDDAFRHHTEQLCVVVSKVPVLRRALRTLHDQAQWNAAVVDELRHEHDTNLVHLHHKRQFQRVLQADMVRLRTQCSDLHATMAAERRAASDLQVECSNLQEDYMELDQENHLLRGIVAQLEKNHANLRRKCQQVAAINQQTNERLGMQHEDLANQRHRAQDTIRTLQTSVESMAANPLWLEFLRDRHMYIDLQGEMEGHVETLQSQLQQLTRERSRLERQHADQQLTIEELKRVLMAQETKWTDQSSRLMQLVDSQEEALAELRQSAAAMQKQHVDMERKSHDMEQLVASLQASNDSLVTMVADHVVQLKRAKKDLHRRFLECESLKVQRGALQVERCELSDRCEAHANSMQEQVERWHKTSVELEQRHISLATQLQLSQDEVHVLRQHALPDLSPLFTAQSTPSAPLTLDDSVLQKIQQVLDCRIQDYQRDLDKYPSNAALKHFLSVESVFLAALRGRLLLLA</sequence>
<organism evidence="2">
    <name type="scientific">Aphanomyces astaci</name>
    <name type="common">Crayfish plague agent</name>
    <dbReference type="NCBI Taxonomy" id="112090"/>
    <lineage>
        <taxon>Eukaryota</taxon>
        <taxon>Sar</taxon>
        <taxon>Stramenopiles</taxon>
        <taxon>Oomycota</taxon>
        <taxon>Saprolegniomycetes</taxon>
        <taxon>Saprolegniales</taxon>
        <taxon>Verrucalvaceae</taxon>
        <taxon>Aphanomyces</taxon>
    </lineage>
</organism>